<protein>
    <submittedName>
        <fullName evidence="1">Uncharacterized protein</fullName>
    </submittedName>
</protein>
<proteinExistence type="predicted"/>
<dbReference type="AlphaFoldDB" id="A0A8S1XBR7"/>
<evidence type="ECO:0000313" key="1">
    <source>
        <dbReference type="EMBL" id="CAD8198409.1"/>
    </source>
</evidence>
<name>A0A8S1XBR7_PAROT</name>
<accession>A0A8S1XBR7</accession>
<dbReference type="EMBL" id="CAJJDP010000116">
    <property type="protein sequence ID" value="CAD8198409.1"/>
    <property type="molecule type" value="Genomic_DNA"/>
</dbReference>
<keyword evidence="2" id="KW-1185">Reference proteome</keyword>
<evidence type="ECO:0000313" key="2">
    <source>
        <dbReference type="Proteomes" id="UP000683925"/>
    </source>
</evidence>
<gene>
    <name evidence="1" type="ORF">POCTA_138.1.T1160200</name>
</gene>
<organism evidence="1 2">
    <name type="scientific">Paramecium octaurelia</name>
    <dbReference type="NCBI Taxonomy" id="43137"/>
    <lineage>
        <taxon>Eukaryota</taxon>
        <taxon>Sar</taxon>
        <taxon>Alveolata</taxon>
        <taxon>Ciliophora</taxon>
        <taxon>Intramacronucleata</taxon>
        <taxon>Oligohymenophorea</taxon>
        <taxon>Peniculida</taxon>
        <taxon>Parameciidae</taxon>
        <taxon>Paramecium</taxon>
    </lineage>
</organism>
<sequence length="70" mass="8278">MHQITRRIMIIGTKIIHVQTHIKLTLIFIEINVLQTSISQIVKLECKIKYDCREESNKLQNEFKVIWQAG</sequence>
<comment type="caution">
    <text evidence="1">The sequence shown here is derived from an EMBL/GenBank/DDBJ whole genome shotgun (WGS) entry which is preliminary data.</text>
</comment>
<reference evidence="1" key="1">
    <citation type="submission" date="2021-01" db="EMBL/GenBank/DDBJ databases">
        <authorList>
            <consortium name="Genoscope - CEA"/>
            <person name="William W."/>
        </authorList>
    </citation>
    <scope>NUCLEOTIDE SEQUENCE</scope>
</reference>
<dbReference type="Proteomes" id="UP000683925">
    <property type="component" value="Unassembled WGS sequence"/>
</dbReference>